<keyword evidence="2" id="KW-1185">Reference proteome</keyword>
<organism evidence="1 2">
    <name type="scientific">Lacihabitans lacunae</name>
    <dbReference type="NCBI Taxonomy" id="1028214"/>
    <lineage>
        <taxon>Bacteria</taxon>
        <taxon>Pseudomonadati</taxon>
        <taxon>Bacteroidota</taxon>
        <taxon>Cytophagia</taxon>
        <taxon>Cytophagales</taxon>
        <taxon>Leadbetterellaceae</taxon>
        <taxon>Lacihabitans</taxon>
    </lineage>
</organism>
<dbReference type="SUPFAM" id="SSF56209">
    <property type="entry name" value="Nitrile hydratase alpha chain"/>
    <property type="match status" value="1"/>
</dbReference>
<dbReference type="EMBL" id="JBHRYQ010000001">
    <property type="protein sequence ID" value="MFC3811756.1"/>
    <property type="molecule type" value="Genomic_DNA"/>
</dbReference>
<comment type="caution">
    <text evidence="1">The sequence shown here is derived from an EMBL/GenBank/DDBJ whole genome shotgun (WGS) entry which is preliminary data.</text>
</comment>
<name>A0ABV7YXW2_9BACT</name>
<dbReference type="InterPro" id="IPR036648">
    <property type="entry name" value="CN_Hdrase_a/SCN_Hdrase_g_sf"/>
</dbReference>
<dbReference type="Proteomes" id="UP001595616">
    <property type="component" value="Unassembled WGS sequence"/>
</dbReference>
<gene>
    <name evidence="1" type="ORF">ACFOOI_13920</name>
</gene>
<reference evidence="2" key="1">
    <citation type="journal article" date="2019" name="Int. J. Syst. Evol. Microbiol.">
        <title>The Global Catalogue of Microorganisms (GCM) 10K type strain sequencing project: providing services to taxonomists for standard genome sequencing and annotation.</title>
        <authorList>
            <consortium name="The Broad Institute Genomics Platform"/>
            <consortium name="The Broad Institute Genome Sequencing Center for Infectious Disease"/>
            <person name="Wu L."/>
            <person name="Ma J."/>
        </authorList>
    </citation>
    <scope>NUCLEOTIDE SEQUENCE [LARGE SCALE GENOMIC DNA]</scope>
    <source>
        <strain evidence="2">CECT 7956</strain>
    </source>
</reference>
<evidence type="ECO:0000313" key="1">
    <source>
        <dbReference type="EMBL" id="MFC3811756.1"/>
    </source>
</evidence>
<proteinExistence type="predicted"/>
<protein>
    <submittedName>
        <fullName evidence="1">TOMM propeptide domain-containing protein</fullName>
    </submittedName>
</protein>
<sequence length="101" mass="11004">MDLSKDSKSLNEIIYKAWDDASFKNNLINSPVSTLQGLLGKDVKLPTGKKIAVVDQSDDTTFFINIPAKPKKEELDVELNEAQLDFISGGGDPIRTQGPIG</sequence>
<accession>A0ABV7YXW2</accession>
<dbReference type="Gene3D" id="3.90.330.10">
    <property type="entry name" value="Nitrile hydratase alpha /Thiocyanate hydrolase gamma"/>
    <property type="match status" value="1"/>
</dbReference>
<evidence type="ECO:0000313" key="2">
    <source>
        <dbReference type="Proteomes" id="UP001595616"/>
    </source>
</evidence>
<dbReference type="RefSeq" id="WP_379838599.1">
    <property type="nucleotide sequence ID" value="NZ_JBHRYQ010000001.1"/>
</dbReference>